<dbReference type="AlphaFoldDB" id="A0A512C3F3"/>
<dbReference type="EMBL" id="BJYU01000238">
    <property type="protein sequence ID" value="GEO18749.1"/>
    <property type="molecule type" value="Genomic_DNA"/>
</dbReference>
<sequence>MNHLICQIEAISDFVANLVRQDHCDDEEVILILNALRAAEDSLSHEMAIRSRGRARYLAGLLVRRAIHD</sequence>
<accession>A0A512C3F3</accession>
<keyword evidence="2" id="KW-1185">Reference proteome</keyword>
<reference evidence="1 2" key="1">
    <citation type="submission" date="2019-07" db="EMBL/GenBank/DDBJ databases">
        <title>Whole genome shotgun sequence of Microvirga aerophila NBRC 106136.</title>
        <authorList>
            <person name="Hosoyama A."/>
            <person name="Uohara A."/>
            <person name="Ohji S."/>
            <person name="Ichikawa N."/>
        </authorList>
    </citation>
    <scope>NUCLEOTIDE SEQUENCE [LARGE SCALE GENOMIC DNA]</scope>
    <source>
        <strain evidence="1 2">NBRC 106136</strain>
    </source>
</reference>
<evidence type="ECO:0000313" key="2">
    <source>
        <dbReference type="Proteomes" id="UP000321085"/>
    </source>
</evidence>
<dbReference type="Proteomes" id="UP000321085">
    <property type="component" value="Unassembled WGS sequence"/>
</dbReference>
<organism evidence="1 2">
    <name type="scientific">Microvirga aerophila</name>
    <dbReference type="NCBI Taxonomy" id="670291"/>
    <lineage>
        <taxon>Bacteria</taxon>
        <taxon>Pseudomonadati</taxon>
        <taxon>Pseudomonadota</taxon>
        <taxon>Alphaproteobacteria</taxon>
        <taxon>Hyphomicrobiales</taxon>
        <taxon>Methylobacteriaceae</taxon>
        <taxon>Microvirga</taxon>
    </lineage>
</organism>
<dbReference type="RefSeq" id="WP_147023162.1">
    <property type="nucleotide sequence ID" value="NZ_BJYU01000238.1"/>
</dbReference>
<comment type="caution">
    <text evidence="1">The sequence shown here is derived from an EMBL/GenBank/DDBJ whole genome shotgun (WGS) entry which is preliminary data.</text>
</comment>
<name>A0A512C3F3_9HYPH</name>
<evidence type="ECO:0000313" key="1">
    <source>
        <dbReference type="EMBL" id="GEO18749.1"/>
    </source>
</evidence>
<proteinExistence type="predicted"/>
<gene>
    <name evidence="1" type="ORF">MAE02_64450</name>
</gene>
<protein>
    <submittedName>
        <fullName evidence="1">Uncharacterized protein</fullName>
    </submittedName>
</protein>